<comment type="caution">
    <text evidence="2">The sequence shown here is derived from an EMBL/GenBank/DDBJ whole genome shotgun (WGS) entry which is preliminary data.</text>
</comment>
<evidence type="ECO:0000259" key="1">
    <source>
        <dbReference type="PROSITE" id="PS51186"/>
    </source>
</evidence>
<evidence type="ECO:0000313" key="2">
    <source>
        <dbReference type="EMBL" id="MFC4912446.1"/>
    </source>
</evidence>
<reference evidence="3" key="1">
    <citation type="journal article" date="2019" name="Int. J. Syst. Evol. Microbiol.">
        <title>The Global Catalogue of Microorganisms (GCM) 10K type strain sequencing project: providing services to taxonomists for standard genome sequencing and annotation.</title>
        <authorList>
            <consortium name="The Broad Institute Genomics Platform"/>
            <consortium name="The Broad Institute Genome Sequencing Center for Infectious Disease"/>
            <person name="Wu L."/>
            <person name="Ma J."/>
        </authorList>
    </citation>
    <scope>NUCLEOTIDE SEQUENCE [LARGE SCALE GENOMIC DNA]</scope>
    <source>
        <strain evidence="3">KLKA75</strain>
    </source>
</reference>
<dbReference type="PANTHER" id="PTHR39173">
    <property type="entry name" value="ACETYLTRANSFERASE"/>
    <property type="match status" value="1"/>
</dbReference>
<proteinExistence type="predicted"/>
<name>A0ABV9U9D4_9ACTN</name>
<dbReference type="Proteomes" id="UP001595872">
    <property type="component" value="Unassembled WGS sequence"/>
</dbReference>
<dbReference type="CDD" id="cd04301">
    <property type="entry name" value="NAT_SF"/>
    <property type="match status" value="1"/>
</dbReference>
<dbReference type="SUPFAM" id="SSF55729">
    <property type="entry name" value="Acyl-CoA N-acyltransferases (Nat)"/>
    <property type="match status" value="1"/>
</dbReference>
<organism evidence="2 3">
    <name type="scientific">Actinomadura gamaensis</name>
    <dbReference type="NCBI Taxonomy" id="1763541"/>
    <lineage>
        <taxon>Bacteria</taxon>
        <taxon>Bacillati</taxon>
        <taxon>Actinomycetota</taxon>
        <taxon>Actinomycetes</taxon>
        <taxon>Streptosporangiales</taxon>
        <taxon>Thermomonosporaceae</taxon>
        <taxon>Actinomadura</taxon>
    </lineage>
</organism>
<evidence type="ECO:0000313" key="3">
    <source>
        <dbReference type="Proteomes" id="UP001595872"/>
    </source>
</evidence>
<sequence>MEEIRAEGRGAPDDDTSLGRELRAYTGQWDDPEPFSRYVEYVRSLALDETPRPPAHVPTTVLWWVDGDEFLGRLTIRHRLTQWLLDVGGHIGYDVRPTARRRGHATAMLRAALPVARDLGIDPALVTCDADNTPSRLVIERNGGVLEDRRGIKLRYWVPCSHAS</sequence>
<gene>
    <name evidence="2" type="ORF">ACFPCY_34460</name>
</gene>
<protein>
    <submittedName>
        <fullName evidence="2">GNAT family N-acetyltransferase</fullName>
    </submittedName>
</protein>
<dbReference type="PROSITE" id="PS51186">
    <property type="entry name" value="GNAT"/>
    <property type="match status" value="1"/>
</dbReference>
<dbReference type="Gene3D" id="3.40.630.30">
    <property type="match status" value="1"/>
</dbReference>
<dbReference type="Pfam" id="PF13302">
    <property type="entry name" value="Acetyltransf_3"/>
    <property type="match status" value="1"/>
</dbReference>
<dbReference type="InterPro" id="IPR016181">
    <property type="entry name" value="Acyl_CoA_acyltransferase"/>
</dbReference>
<dbReference type="EMBL" id="JBHSIT010000012">
    <property type="protein sequence ID" value="MFC4912446.1"/>
    <property type="molecule type" value="Genomic_DNA"/>
</dbReference>
<dbReference type="PANTHER" id="PTHR39173:SF1">
    <property type="entry name" value="ACETYLTRANSFERASE"/>
    <property type="match status" value="1"/>
</dbReference>
<keyword evidence="3" id="KW-1185">Reference proteome</keyword>
<dbReference type="InterPro" id="IPR000182">
    <property type="entry name" value="GNAT_dom"/>
</dbReference>
<accession>A0ABV9U9D4</accession>
<feature type="domain" description="N-acetyltransferase" evidence="1">
    <location>
        <begin position="6"/>
        <end position="161"/>
    </location>
</feature>